<dbReference type="PANTHER" id="PTHR42944:SF1">
    <property type="entry name" value="ADENINE DNA GLYCOSYLASE"/>
    <property type="match status" value="1"/>
</dbReference>
<feature type="domain" description="HhH-GPD" evidence="15">
    <location>
        <begin position="33"/>
        <end position="184"/>
    </location>
</feature>
<evidence type="ECO:0000256" key="1">
    <source>
        <dbReference type="ARBA" id="ARBA00000843"/>
    </source>
</evidence>
<comment type="caution">
    <text evidence="16">The sequence shown here is derived from an EMBL/GenBank/DDBJ whole genome shotgun (WGS) entry which is preliminary data.</text>
</comment>
<dbReference type="GO" id="GO:0006298">
    <property type="term" value="P:mismatch repair"/>
    <property type="evidence" value="ECO:0007669"/>
    <property type="project" value="TreeGrafter"/>
</dbReference>
<keyword evidence="10 14" id="KW-0408">Iron</keyword>
<dbReference type="GeneID" id="77470558"/>
<gene>
    <name evidence="16" type="primary">mutY</name>
    <name evidence="16" type="ORF">C7U55_05550</name>
</gene>
<keyword evidence="9" id="KW-0378">Hydrolase</keyword>
<dbReference type="InterPro" id="IPR023170">
    <property type="entry name" value="HhH_base_excis_C"/>
</dbReference>
<dbReference type="SUPFAM" id="SSF48150">
    <property type="entry name" value="DNA-glycosylase"/>
    <property type="match status" value="1"/>
</dbReference>
<comment type="cofactor">
    <cofactor evidence="14">
        <name>[4Fe-4S] cluster</name>
        <dbReference type="ChEBI" id="CHEBI:49883"/>
    </cofactor>
    <text evidence="14">Binds 1 [4Fe-4S] cluster.</text>
</comment>
<evidence type="ECO:0000256" key="7">
    <source>
        <dbReference type="ARBA" id="ARBA00022723"/>
    </source>
</evidence>
<dbReference type="InterPro" id="IPR005760">
    <property type="entry name" value="A/G_AdeGlyc_MutY"/>
</dbReference>
<keyword evidence="7" id="KW-0479">Metal-binding</keyword>
<dbReference type="FunFam" id="1.10.340.30:FF:000002">
    <property type="entry name" value="Adenine DNA glycosylase"/>
    <property type="match status" value="1"/>
</dbReference>
<dbReference type="NCBIfam" id="TIGR01084">
    <property type="entry name" value="mutY"/>
    <property type="match status" value="1"/>
</dbReference>
<evidence type="ECO:0000313" key="16">
    <source>
        <dbReference type="EMBL" id="PST40729.1"/>
    </source>
</evidence>
<comment type="similarity">
    <text evidence="3 14">Belongs to the Nth/MutY family.</text>
</comment>
<dbReference type="SMART" id="SM00478">
    <property type="entry name" value="ENDO3c"/>
    <property type="match status" value="1"/>
</dbReference>
<dbReference type="InterPro" id="IPR044298">
    <property type="entry name" value="MIG/MutY"/>
</dbReference>
<evidence type="ECO:0000256" key="2">
    <source>
        <dbReference type="ARBA" id="ARBA00002933"/>
    </source>
</evidence>
<comment type="catalytic activity">
    <reaction evidence="1 14">
        <text>Hydrolyzes free adenine bases from 7,8-dihydro-8-oxoguanine:adenine mismatched double-stranded DNA, leaving an apurinic site.</text>
        <dbReference type="EC" id="3.2.2.31"/>
    </reaction>
</comment>
<keyword evidence="13 14" id="KW-0326">Glycosidase</keyword>
<protein>
    <recommendedName>
        <fullName evidence="5 14">Adenine DNA glycosylase</fullName>
        <ecNumber evidence="4 14">3.2.2.31</ecNumber>
    </recommendedName>
</protein>
<dbReference type="RefSeq" id="WP_106987721.1">
    <property type="nucleotide sequence ID" value="NZ_DAWBWI010000390.1"/>
</dbReference>
<evidence type="ECO:0000256" key="14">
    <source>
        <dbReference type="RuleBase" id="RU365096"/>
    </source>
</evidence>
<dbReference type="GO" id="GO:0046872">
    <property type="term" value="F:metal ion binding"/>
    <property type="evidence" value="ECO:0007669"/>
    <property type="project" value="UniProtKB-UniRule"/>
</dbReference>
<evidence type="ECO:0000256" key="5">
    <source>
        <dbReference type="ARBA" id="ARBA00022023"/>
    </source>
</evidence>
<sequence>MQKQLIKWYQENKRDFPWRKDQDPYHIWISEIMLQQTTTETVIPYYNRFLKNFPNVEALASASLEEVYKMWEGLGYYRRAKHIHESAQIILEKYQGVFPYEYDAILSLKGIGEYTAGAISSIAYGKQVPAVDGNVLRIISRYYLIKENIAETKVQKKIYQIVQELILNHDASAYNQGMMDLGATICKPVHPLCLECPIQKGCLAFKKKQMDVLPINIKKIKKQEISYITGIITYQNKYFLIQNPPGGLLENLYGFVQYDVESPYSFVSSFQEEYQQNLIIQAHIKDIKHVFSHRTWRMHVYHFILDKEIENMYTLEEINQLPLSTAHMKVLKAYLSSF</sequence>
<keyword evidence="6" id="KW-0004">4Fe-4S</keyword>
<evidence type="ECO:0000256" key="13">
    <source>
        <dbReference type="ARBA" id="ARBA00023295"/>
    </source>
</evidence>
<dbReference type="InterPro" id="IPR003651">
    <property type="entry name" value="Endonuclease3_FeS-loop_motif"/>
</dbReference>
<proteinExistence type="inferred from homology"/>
<dbReference type="Pfam" id="PF14815">
    <property type="entry name" value="NUDIX_4"/>
    <property type="match status" value="1"/>
</dbReference>
<dbReference type="PANTHER" id="PTHR42944">
    <property type="entry name" value="ADENINE DNA GLYCOSYLASE"/>
    <property type="match status" value="1"/>
</dbReference>
<evidence type="ECO:0000256" key="9">
    <source>
        <dbReference type="ARBA" id="ARBA00022801"/>
    </source>
</evidence>
<dbReference type="InterPro" id="IPR029119">
    <property type="entry name" value="MutY_C"/>
</dbReference>
<dbReference type="GO" id="GO:0032357">
    <property type="term" value="F:oxidized purine DNA binding"/>
    <property type="evidence" value="ECO:0007669"/>
    <property type="project" value="TreeGrafter"/>
</dbReference>
<dbReference type="GO" id="GO:0006284">
    <property type="term" value="P:base-excision repair"/>
    <property type="evidence" value="ECO:0007669"/>
    <property type="project" value="UniProtKB-UniRule"/>
</dbReference>
<dbReference type="InterPro" id="IPR003265">
    <property type="entry name" value="HhH-GPD_domain"/>
</dbReference>
<dbReference type="EC" id="3.2.2.31" evidence="4 14"/>
<dbReference type="Proteomes" id="UP000241201">
    <property type="component" value="Unassembled WGS sequence"/>
</dbReference>
<dbReference type="EMBL" id="PYLP01000005">
    <property type="protein sequence ID" value="PST40729.1"/>
    <property type="molecule type" value="Genomic_DNA"/>
</dbReference>
<evidence type="ECO:0000256" key="6">
    <source>
        <dbReference type="ARBA" id="ARBA00022485"/>
    </source>
</evidence>
<evidence type="ECO:0000256" key="3">
    <source>
        <dbReference type="ARBA" id="ARBA00008343"/>
    </source>
</evidence>
<keyword evidence="11" id="KW-0411">Iron-sulfur</keyword>
<evidence type="ECO:0000256" key="4">
    <source>
        <dbReference type="ARBA" id="ARBA00012045"/>
    </source>
</evidence>
<keyword evidence="8 14" id="KW-0227">DNA damage</keyword>
<evidence type="ECO:0000256" key="8">
    <source>
        <dbReference type="ARBA" id="ARBA00022763"/>
    </source>
</evidence>
<dbReference type="SMART" id="SM00525">
    <property type="entry name" value="FES"/>
    <property type="match status" value="1"/>
</dbReference>
<dbReference type="Gene3D" id="3.90.79.10">
    <property type="entry name" value="Nucleoside Triphosphate Pyrophosphohydrolase"/>
    <property type="match status" value="1"/>
</dbReference>
<dbReference type="GO" id="GO:0034039">
    <property type="term" value="F:8-oxo-7,8-dihydroguanine DNA N-glycosylase activity"/>
    <property type="evidence" value="ECO:0007669"/>
    <property type="project" value="TreeGrafter"/>
</dbReference>
<dbReference type="InterPro" id="IPR011257">
    <property type="entry name" value="DNA_glycosylase"/>
</dbReference>
<dbReference type="GO" id="GO:0051539">
    <property type="term" value="F:4 iron, 4 sulfur cluster binding"/>
    <property type="evidence" value="ECO:0007669"/>
    <property type="project" value="UniProtKB-UniRule"/>
</dbReference>
<evidence type="ECO:0000256" key="12">
    <source>
        <dbReference type="ARBA" id="ARBA00023204"/>
    </source>
</evidence>
<reference evidence="17" key="1">
    <citation type="submission" date="2018-03" db="EMBL/GenBank/DDBJ databases">
        <title>Lachnoclostridium SNUG30370 gen.nov., sp.nov., isolated from human faeces.</title>
        <authorList>
            <person name="Seo B."/>
            <person name="Jeon K."/>
            <person name="Ko G."/>
        </authorList>
    </citation>
    <scope>NUCLEOTIDE SEQUENCE [LARGE SCALE GENOMIC DNA]</scope>
    <source>
        <strain evidence="17">SNUG30370</strain>
    </source>
</reference>
<dbReference type="CDD" id="cd00056">
    <property type="entry name" value="ENDO3c"/>
    <property type="match status" value="1"/>
</dbReference>
<evidence type="ECO:0000313" key="17">
    <source>
        <dbReference type="Proteomes" id="UP000241201"/>
    </source>
</evidence>
<dbReference type="AlphaFoldDB" id="A0A2T3FZL7"/>
<dbReference type="Gene3D" id="1.10.1670.10">
    <property type="entry name" value="Helix-hairpin-Helix base-excision DNA repair enzymes (C-terminal)"/>
    <property type="match status" value="1"/>
</dbReference>
<name>A0A2T3FZL7_9FIRM</name>
<accession>A0A2T3FZL7</accession>
<organism evidence="16 17">
    <name type="scientific">Faecalibacillus faecis</name>
    <dbReference type="NCBI Taxonomy" id="1982628"/>
    <lineage>
        <taxon>Bacteria</taxon>
        <taxon>Bacillati</taxon>
        <taxon>Bacillota</taxon>
        <taxon>Erysipelotrichia</taxon>
        <taxon>Erysipelotrichales</taxon>
        <taxon>Coprobacillaceae</taxon>
        <taxon>Faecalibacillus</taxon>
    </lineage>
</organism>
<evidence type="ECO:0000259" key="15">
    <source>
        <dbReference type="SMART" id="SM00478"/>
    </source>
</evidence>
<dbReference type="Gene3D" id="1.10.340.30">
    <property type="entry name" value="Hypothetical protein, domain 2"/>
    <property type="match status" value="1"/>
</dbReference>
<comment type="function">
    <text evidence="2">Adenine glycosylase active on G-A mispairs. MutY also corrects error-prone DNA synthesis past GO lesions which are due to the oxidatively damaged form of guanine: 7,8-dihydro-8-oxoguanine (8-oxo-dGTP).</text>
</comment>
<dbReference type="CDD" id="cd03431">
    <property type="entry name" value="NUDIX_DNA_Glycosylase_C-MutY"/>
    <property type="match status" value="1"/>
</dbReference>
<keyword evidence="17" id="KW-1185">Reference proteome</keyword>
<evidence type="ECO:0000256" key="11">
    <source>
        <dbReference type="ARBA" id="ARBA00023014"/>
    </source>
</evidence>
<dbReference type="GO" id="GO:0000701">
    <property type="term" value="F:purine-specific mismatch base pair DNA N-glycosylase activity"/>
    <property type="evidence" value="ECO:0007669"/>
    <property type="project" value="UniProtKB-EC"/>
</dbReference>
<dbReference type="SUPFAM" id="SSF55811">
    <property type="entry name" value="Nudix"/>
    <property type="match status" value="1"/>
</dbReference>
<dbReference type="InterPro" id="IPR015797">
    <property type="entry name" value="NUDIX_hydrolase-like_dom_sf"/>
</dbReference>
<dbReference type="GO" id="GO:0035485">
    <property type="term" value="F:adenine/guanine mispair binding"/>
    <property type="evidence" value="ECO:0007669"/>
    <property type="project" value="TreeGrafter"/>
</dbReference>
<keyword evidence="12" id="KW-0234">DNA repair</keyword>
<dbReference type="Pfam" id="PF00730">
    <property type="entry name" value="HhH-GPD"/>
    <property type="match status" value="1"/>
</dbReference>
<evidence type="ECO:0000256" key="10">
    <source>
        <dbReference type="ARBA" id="ARBA00023004"/>
    </source>
</evidence>